<evidence type="ECO:0000313" key="2">
    <source>
        <dbReference type="Proteomes" id="UP000735302"/>
    </source>
</evidence>
<organism evidence="1 2">
    <name type="scientific">Plakobranchus ocellatus</name>
    <dbReference type="NCBI Taxonomy" id="259542"/>
    <lineage>
        <taxon>Eukaryota</taxon>
        <taxon>Metazoa</taxon>
        <taxon>Spiralia</taxon>
        <taxon>Lophotrochozoa</taxon>
        <taxon>Mollusca</taxon>
        <taxon>Gastropoda</taxon>
        <taxon>Heterobranchia</taxon>
        <taxon>Euthyneura</taxon>
        <taxon>Panpulmonata</taxon>
        <taxon>Sacoglossa</taxon>
        <taxon>Placobranchoidea</taxon>
        <taxon>Plakobranchidae</taxon>
        <taxon>Plakobranchus</taxon>
    </lineage>
</organism>
<accession>A0AAV4BB03</accession>
<keyword evidence="2" id="KW-1185">Reference proteome</keyword>
<dbReference type="Proteomes" id="UP000735302">
    <property type="component" value="Unassembled WGS sequence"/>
</dbReference>
<dbReference type="EMBL" id="BLXT01004656">
    <property type="protein sequence ID" value="GFO16275.1"/>
    <property type="molecule type" value="Genomic_DNA"/>
</dbReference>
<evidence type="ECO:0008006" key="3">
    <source>
        <dbReference type="Google" id="ProtNLM"/>
    </source>
</evidence>
<sequence length="127" mass="14280">MQLKTAQANLTLGRAVALSDFAENYHCDLCHIHVNRFFHSISDVDREVVVNAKTVKGTRHLHEMRSSGASLLNETYLVFVSLVKMDISPIVKTYSLSTSGRPQMSQSIKPSHLRKTKTTYTTCTRIV</sequence>
<comment type="caution">
    <text evidence="1">The sequence shown here is derived from an EMBL/GenBank/DDBJ whole genome shotgun (WGS) entry which is preliminary data.</text>
</comment>
<evidence type="ECO:0000313" key="1">
    <source>
        <dbReference type="EMBL" id="GFO16275.1"/>
    </source>
</evidence>
<name>A0AAV4BB03_9GAST</name>
<protein>
    <recommendedName>
        <fullName evidence="3">Yippee domain-containing protein</fullName>
    </recommendedName>
</protein>
<dbReference type="AlphaFoldDB" id="A0AAV4BB03"/>
<gene>
    <name evidence="1" type="ORF">PoB_004278000</name>
</gene>
<reference evidence="1 2" key="1">
    <citation type="journal article" date="2021" name="Elife">
        <title>Chloroplast acquisition without the gene transfer in kleptoplastic sea slugs, Plakobranchus ocellatus.</title>
        <authorList>
            <person name="Maeda T."/>
            <person name="Takahashi S."/>
            <person name="Yoshida T."/>
            <person name="Shimamura S."/>
            <person name="Takaki Y."/>
            <person name="Nagai Y."/>
            <person name="Toyoda A."/>
            <person name="Suzuki Y."/>
            <person name="Arimoto A."/>
            <person name="Ishii H."/>
            <person name="Satoh N."/>
            <person name="Nishiyama T."/>
            <person name="Hasebe M."/>
            <person name="Maruyama T."/>
            <person name="Minagawa J."/>
            <person name="Obokata J."/>
            <person name="Shigenobu S."/>
        </authorList>
    </citation>
    <scope>NUCLEOTIDE SEQUENCE [LARGE SCALE GENOMIC DNA]</scope>
</reference>
<proteinExistence type="predicted"/>